<dbReference type="SUPFAM" id="SSF88723">
    <property type="entry name" value="PIN domain-like"/>
    <property type="match status" value="1"/>
</dbReference>
<reference evidence="2 3" key="1">
    <citation type="submission" date="2018-05" db="EMBL/GenBank/DDBJ databases">
        <title>Marinilabilia rubrum sp. nov., isolated from saltern sediment.</title>
        <authorList>
            <person name="Zhang R."/>
        </authorList>
    </citation>
    <scope>NUCLEOTIDE SEQUENCE [LARGE SCALE GENOMIC DNA]</scope>
    <source>
        <strain evidence="2 3">WTE16</strain>
    </source>
</reference>
<dbReference type="EMBL" id="QEWP01000026">
    <property type="protein sequence ID" value="PWD97731.1"/>
    <property type="molecule type" value="Genomic_DNA"/>
</dbReference>
<dbReference type="Proteomes" id="UP000244956">
    <property type="component" value="Unassembled WGS sequence"/>
</dbReference>
<dbReference type="InterPro" id="IPR002716">
    <property type="entry name" value="PIN_dom"/>
</dbReference>
<sequence length="62" mass="6911">MLDINADIAKKTAEIRAKYGFKTPDAIQLASALHSGSDFFITNDNQLNKFKELKVILVDQLS</sequence>
<evidence type="ECO:0000313" key="2">
    <source>
        <dbReference type="EMBL" id="PWD97731.1"/>
    </source>
</evidence>
<evidence type="ECO:0000259" key="1">
    <source>
        <dbReference type="Pfam" id="PF01850"/>
    </source>
</evidence>
<comment type="caution">
    <text evidence="2">The sequence shown here is derived from an EMBL/GenBank/DDBJ whole genome shotgun (WGS) entry which is preliminary data.</text>
</comment>
<dbReference type="OrthoDB" id="8907463at2"/>
<keyword evidence="3" id="KW-1185">Reference proteome</keyword>
<proteinExistence type="predicted"/>
<dbReference type="Pfam" id="PF01850">
    <property type="entry name" value="PIN"/>
    <property type="match status" value="1"/>
</dbReference>
<dbReference type="Gene3D" id="3.40.50.1010">
    <property type="entry name" value="5'-nuclease"/>
    <property type="match status" value="1"/>
</dbReference>
<name>A0A2U2B3T9_9BACT</name>
<protein>
    <submittedName>
        <fullName evidence="2">PIN domain nuclease</fullName>
    </submittedName>
</protein>
<dbReference type="InterPro" id="IPR029060">
    <property type="entry name" value="PIN-like_dom_sf"/>
</dbReference>
<dbReference type="AlphaFoldDB" id="A0A2U2B3T9"/>
<evidence type="ECO:0000313" key="3">
    <source>
        <dbReference type="Proteomes" id="UP000244956"/>
    </source>
</evidence>
<accession>A0A2U2B3T9</accession>
<organism evidence="2 3">
    <name type="scientific">Marinilabilia rubra</name>
    <dbReference type="NCBI Taxonomy" id="2162893"/>
    <lineage>
        <taxon>Bacteria</taxon>
        <taxon>Pseudomonadati</taxon>
        <taxon>Bacteroidota</taxon>
        <taxon>Bacteroidia</taxon>
        <taxon>Marinilabiliales</taxon>
        <taxon>Marinilabiliaceae</taxon>
        <taxon>Marinilabilia</taxon>
    </lineage>
</organism>
<gene>
    <name evidence="2" type="ORF">DDZ16_19030</name>
</gene>
<feature type="domain" description="PIN" evidence="1">
    <location>
        <begin position="2"/>
        <end position="51"/>
    </location>
</feature>